<comment type="caution">
    <text evidence="1">The sequence shown here is derived from an EMBL/GenBank/DDBJ whole genome shotgun (WGS) entry which is preliminary data.</text>
</comment>
<proteinExistence type="predicted"/>
<reference evidence="1 2" key="1">
    <citation type="submission" date="2019-11" db="EMBL/GenBank/DDBJ databases">
        <authorList>
            <person name="Yang C."/>
            <person name="Li F."/>
        </authorList>
    </citation>
    <scope>NUCLEOTIDE SEQUENCE [LARGE SCALE GENOMIC DNA]</scope>
    <source>
        <strain evidence="1">KB4526</strain>
        <tissue evidence="1">Muscle</tissue>
    </source>
</reference>
<dbReference type="AlphaFoldDB" id="A0A6G1AF15"/>
<dbReference type="Proteomes" id="UP000475037">
    <property type="component" value="Unassembled WGS sequence"/>
</dbReference>
<keyword evidence="2" id="KW-1185">Reference proteome</keyword>
<protein>
    <submittedName>
        <fullName evidence="1">LORF2 protein</fullName>
    </submittedName>
</protein>
<feature type="non-terminal residue" evidence="1">
    <location>
        <position position="1"/>
    </location>
</feature>
<sequence>CTTSPVIREMQIKITMRYHFTPIRMASIKKTRNNKCWQRCGKKTLVYSWWECKLVQPNLKTVWRYLKKLKLEIPHDPIIPLLGIYSKKIKTLIQKDLCTLMFTAALFTIAKV</sequence>
<dbReference type="EMBL" id="VOAJ01005693">
    <property type="protein sequence ID" value="KAF0873793.1"/>
    <property type="molecule type" value="Genomic_DNA"/>
</dbReference>
<evidence type="ECO:0000313" key="1">
    <source>
        <dbReference type="EMBL" id="KAF0873793.1"/>
    </source>
</evidence>
<gene>
    <name evidence="1" type="ORF">FOF47_R03931</name>
</gene>
<evidence type="ECO:0000313" key="2">
    <source>
        <dbReference type="Proteomes" id="UP000475037"/>
    </source>
</evidence>
<organism evidence="1 2">
    <name type="scientific">Crocuta crocuta</name>
    <name type="common">Spotted hyena</name>
    <dbReference type="NCBI Taxonomy" id="9678"/>
    <lineage>
        <taxon>Eukaryota</taxon>
        <taxon>Metazoa</taxon>
        <taxon>Chordata</taxon>
        <taxon>Craniata</taxon>
        <taxon>Vertebrata</taxon>
        <taxon>Euteleostomi</taxon>
        <taxon>Mammalia</taxon>
        <taxon>Eutheria</taxon>
        <taxon>Laurasiatheria</taxon>
        <taxon>Carnivora</taxon>
        <taxon>Feliformia</taxon>
        <taxon>Hyaenidae</taxon>
        <taxon>Crocuta</taxon>
    </lineage>
</organism>
<accession>A0A6G1AF15</accession>
<feature type="non-terminal residue" evidence="1">
    <location>
        <position position="112"/>
    </location>
</feature>
<name>A0A6G1AF15_CROCR</name>